<reference evidence="2 3" key="1">
    <citation type="journal article" date="2013" name="BMC Genomics">
        <title>The miniature genome of a carnivorous plant Genlisea aurea contains a low number of genes and short non-coding sequences.</title>
        <authorList>
            <person name="Leushkin E.V."/>
            <person name="Sutormin R.A."/>
            <person name="Nabieva E.R."/>
            <person name="Penin A.A."/>
            <person name="Kondrashov A.S."/>
            <person name="Logacheva M.D."/>
        </authorList>
    </citation>
    <scope>NUCLEOTIDE SEQUENCE [LARGE SCALE GENOMIC DNA]</scope>
</reference>
<dbReference type="EMBL" id="AUSU01000175">
    <property type="protein sequence ID" value="EPS74115.1"/>
    <property type="molecule type" value="Genomic_DNA"/>
</dbReference>
<dbReference type="Gene3D" id="3.40.50.300">
    <property type="entry name" value="P-loop containing nucleotide triphosphate hydrolases"/>
    <property type="match status" value="1"/>
</dbReference>
<dbReference type="Pfam" id="PF00485">
    <property type="entry name" value="PRK"/>
    <property type="match status" value="1"/>
</dbReference>
<protein>
    <recommendedName>
        <fullName evidence="1">Phosphoribulokinase/uridine kinase domain-containing protein</fullName>
    </recommendedName>
</protein>
<dbReference type="InterPro" id="IPR027417">
    <property type="entry name" value="P-loop_NTPase"/>
</dbReference>
<proteinExistence type="predicted"/>
<keyword evidence="3" id="KW-1185">Reference proteome</keyword>
<comment type="caution">
    <text evidence="2">The sequence shown here is derived from an EMBL/GenBank/DDBJ whole genome shotgun (WGS) entry which is preliminary data.</text>
</comment>
<accession>S8D3W3</accession>
<gene>
    <name evidence="2" type="ORF">M569_00640</name>
</gene>
<sequence>LGGPSGSGKTSLAHKMANIIGCEVISLESYYKPEHRKDLKYDDFRSLDLALLSKNIYDIKKGRGTKIPVFDLETGSRSGFKELQVSEDCGVVIFEGIYALHPNIRKFLDLWIAVVGGVHSHLLSRVQRDKSRVACFLSQDEIMMTVFPMFQQHIEPHLVEAHLKIRNDFDPVLSAESSLFVLKSNNEVAYQDILEILDPTKVCSSVQSFVDIYLRLSGIPANGQLVESDCIRVRICEGRFALLIREPIREGNFVIQPKVDFDISISTVSGLLNLGYVEISRNPARGCF</sequence>
<feature type="domain" description="Phosphoribulokinase/uridine kinase" evidence="1">
    <location>
        <begin position="2"/>
        <end position="166"/>
    </location>
</feature>
<dbReference type="CDD" id="cd02028">
    <property type="entry name" value="UMPK_like"/>
    <property type="match status" value="1"/>
</dbReference>
<dbReference type="PANTHER" id="PTHR10285">
    <property type="entry name" value="URIDINE KINASE"/>
    <property type="match status" value="1"/>
</dbReference>
<name>S8D3W3_9LAMI</name>
<dbReference type="GO" id="GO:0005524">
    <property type="term" value="F:ATP binding"/>
    <property type="evidence" value="ECO:0007669"/>
    <property type="project" value="InterPro"/>
</dbReference>
<dbReference type="InterPro" id="IPR006083">
    <property type="entry name" value="PRK/URK"/>
</dbReference>
<evidence type="ECO:0000259" key="1">
    <source>
        <dbReference type="Pfam" id="PF00485"/>
    </source>
</evidence>
<dbReference type="GO" id="GO:0016301">
    <property type="term" value="F:kinase activity"/>
    <property type="evidence" value="ECO:0007669"/>
    <property type="project" value="InterPro"/>
</dbReference>
<feature type="non-terminal residue" evidence="2">
    <location>
        <position position="1"/>
    </location>
</feature>
<organism evidence="2 3">
    <name type="scientific">Genlisea aurea</name>
    <dbReference type="NCBI Taxonomy" id="192259"/>
    <lineage>
        <taxon>Eukaryota</taxon>
        <taxon>Viridiplantae</taxon>
        <taxon>Streptophyta</taxon>
        <taxon>Embryophyta</taxon>
        <taxon>Tracheophyta</taxon>
        <taxon>Spermatophyta</taxon>
        <taxon>Magnoliopsida</taxon>
        <taxon>eudicotyledons</taxon>
        <taxon>Gunneridae</taxon>
        <taxon>Pentapetalae</taxon>
        <taxon>asterids</taxon>
        <taxon>lamiids</taxon>
        <taxon>Lamiales</taxon>
        <taxon>Lentibulariaceae</taxon>
        <taxon>Genlisea</taxon>
    </lineage>
</organism>
<dbReference type="OrthoDB" id="738517at2759"/>
<dbReference type="SUPFAM" id="SSF52540">
    <property type="entry name" value="P-loop containing nucleoside triphosphate hydrolases"/>
    <property type="match status" value="1"/>
</dbReference>
<dbReference type="Proteomes" id="UP000015453">
    <property type="component" value="Unassembled WGS sequence"/>
</dbReference>
<evidence type="ECO:0000313" key="3">
    <source>
        <dbReference type="Proteomes" id="UP000015453"/>
    </source>
</evidence>
<feature type="non-terminal residue" evidence="2">
    <location>
        <position position="288"/>
    </location>
</feature>
<dbReference type="AlphaFoldDB" id="S8D3W3"/>
<evidence type="ECO:0000313" key="2">
    <source>
        <dbReference type="EMBL" id="EPS74115.1"/>
    </source>
</evidence>